<dbReference type="VEuPathDB" id="CryptoDB:Cvel_4757"/>
<gene>
    <name evidence="1" type="ORF">Cvel_4757</name>
</gene>
<dbReference type="EMBL" id="CDMZ01001248">
    <property type="protein sequence ID" value="CEM29665.1"/>
    <property type="molecule type" value="Genomic_DNA"/>
</dbReference>
<proteinExistence type="predicted"/>
<evidence type="ECO:0000313" key="1">
    <source>
        <dbReference type="EMBL" id="CEM29665.1"/>
    </source>
</evidence>
<protein>
    <submittedName>
        <fullName evidence="1">Uncharacterized protein</fullName>
    </submittedName>
</protein>
<reference evidence="1" key="1">
    <citation type="submission" date="2014-11" db="EMBL/GenBank/DDBJ databases">
        <authorList>
            <person name="Otto D Thomas"/>
            <person name="Naeem Raeece"/>
        </authorList>
    </citation>
    <scope>NUCLEOTIDE SEQUENCE</scope>
</reference>
<dbReference type="PROSITE" id="PS51257">
    <property type="entry name" value="PROKAR_LIPOPROTEIN"/>
    <property type="match status" value="1"/>
</dbReference>
<accession>A0A0G4GII5</accession>
<sequence>MIARRKFSVSVSPLVFSCGTGRIQGVRFFSSAVPGPFGGAARIAVLKDRLSKFRSAFTKISPTAIAEKDPLRLGIERRLSFASVVRALARLPRASVSVSTPKVIVRASETESAGPSGTQVVLSVAQALDKGQAQTLEVETGDLRVSFGREDFGEKGPVNILHEFQSMQVVLLMAKLSASSSKASWEATLKEVEKAKIGVSQVFVNGNIRYSGDGKEQFMRAYVSPTFLHAEAMSQKAANKDKAVTSQLLDLHKLITTFPASPPLGIVGFTFERLDAEWAPFLGPDLGVDRFDLNLKALREKFAVA</sequence>
<organism evidence="1">
    <name type="scientific">Chromera velia CCMP2878</name>
    <dbReference type="NCBI Taxonomy" id="1169474"/>
    <lineage>
        <taxon>Eukaryota</taxon>
        <taxon>Sar</taxon>
        <taxon>Alveolata</taxon>
        <taxon>Colpodellida</taxon>
        <taxon>Chromeraceae</taxon>
        <taxon>Chromera</taxon>
    </lineage>
</organism>
<name>A0A0G4GII5_9ALVE</name>
<dbReference type="AlphaFoldDB" id="A0A0G4GII5"/>